<gene>
    <name evidence="4" type="ORF">NAT50_00325</name>
</gene>
<keyword evidence="5" id="KW-1185">Reference proteome</keyword>
<organism evidence="4 5">
    <name type="scientific">Flavobacterium luminosum</name>
    <dbReference type="NCBI Taxonomy" id="2949086"/>
    <lineage>
        <taxon>Bacteria</taxon>
        <taxon>Pseudomonadati</taxon>
        <taxon>Bacteroidota</taxon>
        <taxon>Flavobacteriia</taxon>
        <taxon>Flavobacteriales</taxon>
        <taxon>Flavobacteriaceae</taxon>
        <taxon>Flavobacterium</taxon>
    </lineage>
</organism>
<feature type="domain" description="Secretion system C-terminal sorting" evidence="3">
    <location>
        <begin position="498"/>
        <end position="567"/>
    </location>
</feature>
<dbReference type="Pfam" id="PF04151">
    <property type="entry name" value="PPC"/>
    <property type="match status" value="1"/>
</dbReference>
<reference evidence="4 5" key="1">
    <citation type="submission" date="2022-05" db="EMBL/GenBank/DDBJ databases">
        <title>Flavobacterium sp., isolated from activated sludge.</title>
        <authorList>
            <person name="Ran Q."/>
        </authorList>
    </citation>
    <scope>NUCLEOTIDE SEQUENCE [LARGE SCALE GENOMIC DNA]</scope>
    <source>
        <strain evidence="4 5">HXWNR70</strain>
    </source>
</reference>
<dbReference type="Gene3D" id="2.60.120.380">
    <property type="match status" value="1"/>
</dbReference>
<proteinExistence type="predicted"/>
<evidence type="ECO:0000259" key="3">
    <source>
        <dbReference type="Pfam" id="PF18962"/>
    </source>
</evidence>
<dbReference type="SUPFAM" id="SSF89260">
    <property type="entry name" value="Collagen-binding domain"/>
    <property type="match status" value="1"/>
</dbReference>
<evidence type="ECO:0000313" key="5">
    <source>
        <dbReference type="Proteomes" id="UP001317191"/>
    </source>
</evidence>
<dbReference type="Pfam" id="PF18962">
    <property type="entry name" value="Por_Secre_tail"/>
    <property type="match status" value="1"/>
</dbReference>
<dbReference type="EMBL" id="JAMLJM010000001">
    <property type="protein sequence ID" value="MCL9807803.1"/>
    <property type="molecule type" value="Genomic_DNA"/>
</dbReference>
<comment type="caution">
    <text evidence="4">The sequence shown here is derived from an EMBL/GenBank/DDBJ whole genome shotgun (WGS) entry which is preliminary data.</text>
</comment>
<keyword evidence="1" id="KW-0732">Signal</keyword>
<name>A0ABT0TJY0_9FLAO</name>
<evidence type="ECO:0000256" key="1">
    <source>
        <dbReference type="ARBA" id="ARBA00022729"/>
    </source>
</evidence>
<dbReference type="InterPro" id="IPR007280">
    <property type="entry name" value="Peptidase_C_arc/bac"/>
</dbReference>
<dbReference type="RefSeq" id="WP_250590330.1">
    <property type="nucleotide sequence ID" value="NZ_JAMLJM010000001.1"/>
</dbReference>
<protein>
    <submittedName>
        <fullName evidence="4">DVUA0089 family protein</fullName>
    </submittedName>
</protein>
<dbReference type="Proteomes" id="UP001317191">
    <property type="component" value="Unassembled WGS sequence"/>
</dbReference>
<feature type="domain" description="Peptidase C-terminal archaeal/bacterial" evidence="2">
    <location>
        <begin position="235"/>
        <end position="301"/>
    </location>
</feature>
<sequence>MKKNTLLTFMLLTVQMITGQISNNQINYELRVDQWRQTCDNDVLSTDDNEVRIGLTSDNNTGGTASWTSGGNGATCGGNNYVRRWQADAPSTVTNSNTLLYSCLDRTNNANSFTINHSSWEEDGSYDCDPSGDACQSFGNWDITFKSATKTPNRFWANNGTVNVASFVTGQSGDFSAKTVWRYTNGNSCENALDFGTLTSGVIKTHTNANLAPPIGASANMGYTNLLGNTAPDVYYRFTVTKTSTVIISTANAGTNFDTYLRLYDSTSCGTQIAFNDDYGGGITSTINIILCPGTYTILVEGFNVNAGDFALSVLATNSPLVANTISGISNATTVCAGSDPGSFDTSVVSSGGNPTLAYQWEASITSNNSGFASIAGETSSTYDPSTISQTTWFRRKTTDACGTIVYSNVIQVVVNPIDNNITQLTGVLTANQTGATYQWYECPNTLLTGETNQDFSPTTPGDYKVKITVGFCVTESACETVTVLGNEYFTLNNDFMIYPNPTNEFIYINSTFDSQIIIVNQLGQTVKSIMVKSNIENKINVEDLADGMYIVKGLNGSIILSKKLLIKK</sequence>
<evidence type="ECO:0000259" key="2">
    <source>
        <dbReference type="Pfam" id="PF04151"/>
    </source>
</evidence>
<dbReference type="NCBIfam" id="NF038127">
    <property type="entry name" value="FDP_fam"/>
    <property type="match status" value="1"/>
</dbReference>
<accession>A0ABT0TJY0</accession>
<dbReference type="InterPro" id="IPR026444">
    <property type="entry name" value="Secre_tail"/>
</dbReference>
<evidence type="ECO:0000313" key="4">
    <source>
        <dbReference type="EMBL" id="MCL9807803.1"/>
    </source>
</evidence>
<dbReference type="NCBIfam" id="TIGR04183">
    <property type="entry name" value="Por_Secre_tail"/>
    <property type="match status" value="1"/>
</dbReference>